<evidence type="ECO:0000313" key="9">
    <source>
        <dbReference type="Proteomes" id="UP000735302"/>
    </source>
</evidence>
<keyword evidence="8" id="KW-0675">Receptor</keyword>
<dbReference type="PANTHER" id="PTHR45698">
    <property type="entry name" value="TRACE AMINE-ASSOCIATED RECEPTOR 19N-RELATED"/>
    <property type="match status" value="1"/>
</dbReference>
<keyword evidence="2 6" id="KW-0812">Transmembrane</keyword>
<feature type="transmembrane region" description="Helical" evidence="6">
    <location>
        <begin position="23"/>
        <end position="45"/>
    </location>
</feature>
<feature type="transmembrane region" description="Helical" evidence="6">
    <location>
        <begin position="57"/>
        <end position="78"/>
    </location>
</feature>
<comment type="subcellular location">
    <subcellularLocation>
        <location evidence="1">Membrane</location>
    </subcellularLocation>
</comment>
<accession>A0AAV3YQF4</accession>
<dbReference type="PANTHER" id="PTHR45698:SF1">
    <property type="entry name" value="TRACE AMINE-ASSOCIATED RECEPTOR 13C-LIKE"/>
    <property type="match status" value="1"/>
</dbReference>
<gene>
    <name evidence="8" type="ORF">PoB_001088700</name>
</gene>
<feature type="transmembrane region" description="Helical" evidence="6">
    <location>
        <begin position="144"/>
        <end position="163"/>
    </location>
</feature>
<feature type="transmembrane region" description="Helical" evidence="6">
    <location>
        <begin position="327"/>
        <end position="354"/>
    </location>
</feature>
<dbReference type="InterPro" id="IPR000276">
    <property type="entry name" value="GPCR_Rhodpsn"/>
</dbReference>
<evidence type="ECO:0000256" key="6">
    <source>
        <dbReference type="SAM" id="Phobius"/>
    </source>
</evidence>
<feature type="region of interest" description="Disordered" evidence="5">
    <location>
        <begin position="234"/>
        <end position="283"/>
    </location>
</feature>
<dbReference type="CDD" id="cd00637">
    <property type="entry name" value="7tm_classA_rhodopsin-like"/>
    <property type="match status" value="1"/>
</dbReference>
<evidence type="ECO:0000256" key="5">
    <source>
        <dbReference type="SAM" id="MobiDB-lite"/>
    </source>
</evidence>
<protein>
    <submittedName>
        <fullName evidence="8">Chemosensory receptor c</fullName>
    </submittedName>
</protein>
<dbReference type="EMBL" id="BLXT01001305">
    <property type="protein sequence ID" value="GFN84381.1"/>
    <property type="molecule type" value="Genomic_DNA"/>
</dbReference>
<dbReference type="PROSITE" id="PS50262">
    <property type="entry name" value="G_PROTEIN_RECEP_F1_2"/>
    <property type="match status" value="1"/>
</dbReference>
<reference evidence="8 9" key="1">
    <citation type="journal article" date="2021" name="Elife">
        <title>Chloroplast acquisition without the gene transfer in kleptoplastic sea slugs, Plakobranchus ocellatus.</title>
        <authorList>
            <person name="Maeda T."/>
            <person name="Takahashi S."/>
            <person name="Yoshida T."/>
            <person name="Shimamura S."/>
            <person name="Takaki Y."/>
            <person name="Nagai Y."/>
            <person name="Toyoda A."/>
            <person name="Suzuki Y."/>
            <person name="Arimoto A."/>
            <person name="Ishii H."/>
            <person name="Satoh N."/>
            <person name="Nishiyama T."/>
            <person name="Hasebe M."/>
            <person name="Maruyama T."/>
            <person name="Minagawa J."/>
            <person name="Obokata J."/>
            <person name="Shigenobu S."/>
        </authorList>
    </citation>
    <scope>NUCLEOTIDE SEQUENCE [LARGE SCALE GENOMIC DNA]</scope>
</reference>
<dbReference type="GO" id="GO:0004930">
    <property type="term" value="F:G protein-coupled receptor activity"/>
    <property type="evidence" value="ECO:0007669"/>
    <property type="project" value="InterPro"/>
</dbReference>
<organism evidence="8 9">
    <name type="scientific">Plakobranchus ocellatus</name>
    <dbReference type="NCBI Taxonomy" id="259542"/>
    <lineage>
        <taxon>Eukaryota</taxon>
        <taxon>Metazoa</taxon>
        <taxon>Spiralia</taxon>
        <taxon>Lophotrochozoa</taxon>
        <taxon>Mollusca</taxon>
        <taxon>Gastropoda</taxon>
        <taxon>Heterobranchia</taxon>
        <taxon>Euthyneura</taxon>
        <taxon>Panpulmonata</taxon>
        <taxon>Sacoglossa</taxon>
        <taxon>Placobranchoidea</taxon>
        <taxon>Plakobranchidae</taxon>
        <taxon>Plakobranchus</taxon>
    </lineage>
</organism>
<feature type="compositionally biased region" description="Polar residues" evidence="5">
    <location>
        <begin position="251"/>
        <end position="267"/>
    </location>
</feature>
<feature type="compositionally biased region" description="Low complexity" evidence="5">
    <location>
        <begin position="272"/>
        <end position="281"/>
    </location>
</feature>
<name>A0AAV3YQF4_9GAST</name>
<feature type="transmembrane region" description="Helical" evidence="6">
    <location>
        <begin position="98"/>
        <end position="123"/>
    </location>
</feature>
<feature type="domain" description="G-protein coupled receptors family 1 profile" evidence="7">
    <location>
        <begin position="37"/>
        <end position="351"/>
    </location>
</feature>
<evidence type="ECO:0000256" key="1">
    <source>
        <dbReference type="ARBA" id="ARBA00004370"/>
    </source>
</evidence>
<comment type="caution">
    <text evidence="8">The sequence shown here is derived from an EMBL/GenBank/DDBJ whole genome shotgun (WGS) entry which is preliminary data.</text>
</comment>
<sequence>MNSYAIGSPLVSEDLFNILRRAFIIPTNIVFACFGIINNLANIIIFTKMTPMDTMTISFTALAVSDLFYSCLSVPSLIVNALMQSGIRSLYNVDLRSLVFVLFLYQIPLFHKISIAITTFMSCERSLCVVKPFLVKQIFTKRRVVIILIAIYVSLTALFMPVFTTAKLVWRKPFNRTTRTLRLHALPGRFTAENVVQLSVGFPLVLATEVIISIAAVLMATGLRRHQQFRQDVASSITKSGRGKEKPALQTDPSQATPTSTESNPGEDQTRTPASTPAESASSKEQRLIKTVFIVAVTHVVTNSPQLIYYVVYYLEPEFQIAKRYNNIYILSGGLINLLNSLNGMVNIFVYLSLNMKYKMLFKKLFCRM</sequence>
<dbReference type="Proteomes" id="UP000735302">
    <property type="component" value="Unassembled WGS sequence"/>
</dbReference>
<proteinExistence type="predicted"/>
<evidence type="ECO:0000256" key="3">
    <source>
        <dbReference type="ARBA" id="ARBA00022989"/>
    </source>
</evidence>
<feature type="transmembrane region" description="Helical" evidence="6">
    <location>
        <begin position="200"/>
        <end position="220"/>
    </location>
</feature>
<feature type="transmembrane region" description="Helical" evidence="6">
    <location>
        <begin position="292"/>
        <end position="315"/>
    </location>
</feature>
<keyword evidence="9" id="KW-1185">Reference proteome</keyword>
<evidence type="ECO:0000313" key="8">
    <source>
        <dbReference type="EMBL" id="GFN84381.1"/>
    </source>
</evidence>
<keyword evidence="4 6" id="KW-0472">Membrane</keyword>
<dbReference type="Pfam" id="PF00001">
    <property type="entry name" value="7tm_1"/>
    <property type="match status" value="1"/>
</dbReference>
<dbReference type="SUPFAM" id="SSF81321">
    <property type="entry name" value="Family A G protein-coupled receptor-like"/>
    <property type="match status" value="1"/>
</dbReference>
<keyword evidence="3 6" id="KW-1133">Transmembrane helix</keyword>
<dbReference type="GO" id="GO:0016020">
    <property type="term" value="C:membrane"/>
    <property type="evidence" value="ECO:0007669"/>
    <property type="project" value="UniProtKB-SubCell"/>
</dbReference>
<evidence type="ECO:0000259" key="7">
    <source>
        <dbReference type="PROSITE" id="PS50262"/>
    </source>
</evidence>
<evidence type="ECO:0000256" key="2">
    <source>
        <dbReference type="ARBA" id="ARBA00022692"/>
    </source>
</evidence>
<dbReference type="InterPro" id="IPR017452">
    <property type="entry name" value="GPCR_Rhodpsn_7TM"/>
</dbReference>
<dbReference type="Gene3D" id="1.20.1070.10">
    <property type="entry name" value="Rhodopsin 7-helix transmembrane proteins"/>
    <property type="match status" value="1"/>
</dbReference>
<evidence type="ECO:0000256" key="4">
    <source>
        <dbReference type="ARBA" id="ARBA00023136"/>
    </source>
</evidence>
<dbReference type="AlphaFoldDB" id="A0AAV3YQF4"/>